<comment type="caution">
    <text evidence="1">The sequence shown here is derived from an EMBL/GenBank/DDBJ whole genome shotgun (WGS) entry which is preliminary data.</text>
</comment>
<evidence type="ECO:0000313" key="1">
    <source>
        <dbReference type="EMBL" id="CAF1163095.1"/>
    </source>
</evidence>
<protein>
    <submittedName>
        <fullName evidence="1">Uncharacterized protein</fullName>
    </submittedName>
</protein>
<evidence type="ECO:0000313" key="2">
    <source>
        <dbReference type="Proteomes" id="UP000663828"/>
    </source>
</evidence>
<reference evidence="1" key="1">
    <citation type="submission" date="2021-02" db="EMBL/GenBank/DDBJ databases">
        <authorList>
            <person name="Nowell W R."/>
        </authorList>
    </citation>
    <scope>NUCLEOTIDE SEQUENCE</scope>
</reference>
<dbReference type="AlphaFoldDB" id="A0A814TKW7"/>
<sequence length="178" mass="20787">MILNKRKHIDGNTKSIHEFLRFVYILDIIPKTFQYLIRTLRYAHEFECSTTKLENNTMRRPFEFLAAVCYHHYHDEEESKAFAILEKRVITFEDDEQDLISFLLTTLLKKVCAIKGTVNALIGIKHEKLFEILPNLLPHNVNVFFPTDTPNALAKLGDRRVIPLLTDTIDISVQEKDE</sequence>
<name>A0A814TKW7_ADIRI</name>
<proteinExistence type="predicted"/>
<gene>
    <name evidence="1" type="ORF">XAT740_LOCUS21595</name>
</gene>
<keyword evidence="2" id="KW-1185">Reference proteome</keyword>
<dbReference type="Proteomes" id="UP000663828">
    <property type="component" value="Unassembled WGS sequence"/>
</dbReference>
<dbReference type="EMBL" id="CAJNOR010001554">
    <property type="protein sequence ID" value="CAF1163095.1"/>
    <property type="molecule type" value="Genomic_DNA"/>
</dbReference>
<organism evidence="1 2">
    <name type="scientific">Adineta ricciae</name>
    <name type="common">Rotifer</name>
    <dbReference type="NCBI Taxonomy" id="249248"/>
    <lineage>
        <taxon>Eukaryota</taxon>
        <taxon>Metazoa</taxon>
        <taxon>Spiralia</taxon>
        <taxon>Gnathifera</taxon>
        <taxon>Rotifera</taxon>
        <taxon>Eurotatoria</taxon>
        <taxon>Bdelloidea</taxon>
        <taxon>Adinetida</taxon>
        <taxon>Adinetidae</taxon>
        <taxon>Adineta</taxon>
    </lineage>
</organism>
<accession>A0A814TKW7</accession>